<dbReference type="EMBL" id="SMBP01000001">
    <property type="protein sequence ID" value="TCU63351.1"/>
    <property type="molecule type" value="Genomic_DNA"/>
</dbReference>
<dbReference type="InterPro" id="IPR012337">
    <property type="entry name" value="RNaseH-like_sf"/>
</dbReference>
<dbReference type="Pfam" id="PF13333">
    <property type="entry name" value="rve_2"/>
    <property type="match status" value="1"/>
</dbReference>
<reference evidence="2 3" key="1">
    <citation type="submission" date="2019-03" db="EMBL/GenBank/DDBJ databases">
        <title>Genomic Encyclopedia of Type Strains, Phase IV (KMG-IV): sequencing the most valuable type-strain genomes for metagenomic binning, comparative biology and taxonomic classification.</title>
        <authorList>
            <person name="Goeker M."/>
        </authorList>
    </citation>
    <scope>NUCLEOTIDE SEQUENCE [LARGE SCALE GENOMIC DNA]</scope>
    <source>
        <strain evidence="2 3">DSM 29481</strain>
    </source>
</reference>
<dbReference type="Proteomes" id="UP000295773">
    <property type="component" value="Unassembled WGS sequence"/>
</dbReference>
<dbReference type="InterPro" id="IPR001584">
    <property type="entry name" value="Integrase_cat-core"/>
</dbReference>
<sequence length="97" mass="11327">CIDNGPIEGLWGIIKAEMYYLNEFHTIEGLKSSLEKYIKFYNNERPQGRYCDQTPIEVRTAALTAVNEVRQYPIEVNKRIEKYYQSFKAEQTNIATA</sequence>
<organism evidence="2 3">
    <name type="scientific">Longicatena caecimuris</name>
    <dbReference type="NCBI Taxonomy" id="1796635"/>
    <lineage>
        <taxon>Bacteria</taxon>
        <taxon>Bacillati</taxon>
        <taxon>Bacillota</taxon>
        <taxon>Erysipelotrichia</taxon>
        <taxon>Erysipelotrichales</taxon>
        <taxon>Erysipelotrichaceae</taxon>
        <taxon>Longicatena</taxon>
    </lineage>
</organism>
<proteinExistence type="predicted"/>
<gene>
    <name evidence="2" type="ORF">EDD61_1011</name>
</gene>
<dbReference type="AlphaFoldDB" id="A0A4R3TLL0"/>
<dbReference type="SUPFAM" id="SSF53098">
    <property type="entry name" value="Ribonuclease H-like"/>
    <property type="match status" value="1"/>
</dbReference>
<feature type="non-terminal residue" evidence="2">
    <location>
        <position position="1"/>
    </location>
</feature>
<name>A0A4R3TLL0_9FIRM</name>
<evidence type="ECO:0000259" key="1">
    <source>
        <dbReference type="Pfam" id="PF13333"/>
    </source>
</evidence>
<protein>
    <submittedName>
        <fullName evidence="2">Integrase-like protein</fullName>
    </submittedName>
</protein>
<dbReference type="RefSeq" id="WP_165877184.1">
    <property type="nucleotide sequence ID" value="NZ_SMBP01000001.1"/>
</dbReference>
<evidence type="ECO:0000313" key="3">
    <source>
        <dbReference type="Proteomes" id="UP000295773"/>
    </source>
</evidence>
<keyword evidence="3" id="KW-1185">Reference proteome</keyword>
<dbReference type="GO" id="GO:0015074">
    <property type="term" value="P:DNA integration"/>
    <property type="evidence" value="ECO:0007669"/>
    <property type="project" value="InterPro"/>
</dbReference>
<accession>A0A4R3TLL0</accession>
<evidence type="ECO:0000313" key="2">
    <source>
        <dbReference type="EMBL" id="TCU63351.1"/>
    </source>
</evidence>
<feature type="domain" description="Integrase catalytic" evidence="1">
    <location>
        <begin position="8"/>
        <end position="62"/>
    </location>
</feature>
<comment type="caution">
    <text evidence="2">The sequence shown here is derived from an EMBL/GenBank/DDBJ whole genome shotgun (WGS) entry which is preliminary data.</text>
</comment>